<evidence type="ECO:0000313" key="2">
    <source>
        <dbReference type="Proteomes" id="UP000324222"/>
    </source>
</evidence>
<sequence length="77" mass="8898">MRNSSNMVLPPFFGSILPDRVHIVPLNLRVRSRQCIRYRLEQDFLQLVNVSLLPSVVLAVNSFIARRTVLVQHPMLD</sequence>
<evidence type="ECO:0000313" key="1">
    <source>
        <dbReference type="EMBL" id="MPC41111.1"/>
    </source>
</evidence>
<reference evidence="1 2" key="1">
    <citation type="submission" date="2019-05" db="EMBL/GenBank/DDBJ databases">
        <title>Another draft genome of Portunus trituberculatus and its Hox gene families provides insights of decapod evolution.</title>
        <authorList>
            <person name="Jeong J.-H."/>
            <person name="Song I."/>
            <person name="Kim S."/>
            <person name="Choi T."/>
            <person name="Kim D."/>
            <person name="Ryu S."/>
            <person name="Kim W."/>
        </authorList>
    </citation>
    <scope>NUCLEOTIDE SEQUENCE [LARGE SCALE GENOMIC DNA]</scope>
    <source>
        <tissue evidence="1">Muscle</tissue>
    </source>
</reference>
<dbReference type="EMBL" id="VSRR010004932">
    <property type="protein sequence ID" value="MPC41111.1"/>
    <property type="molecule type" value="Genomic_DNA"/>
</dbReference>
<accession>A0A5B7F275</accession>
<proteinExistence type="predicted"/>
<protein>
    <submittedName>
        <fullName evidence="1">Uncharacterized protein</fullName>
    </submittedName>
</protein>
<keyword evidence="2" id="KW-1185">Reference proteome</keyword>
<dbReference type="Proteomes" id="UP000324222">
    <property type="component" value="Unassembled WGS sequence"/>
</dbReference>
<dbReference type="AlphaFoldDB" id="A0A5B7F275"/>
<comment type="caution">
    <text evidence="1">The sequence shown here is derived from an EMBL/GenBank/DDBJ whole genome shotgun (WGS) entry which is preliminary data.</text>
</comment>
<name>A0A5B7F275_PORTR</name>
<organism evidence="1 2">
    <name type="scientific">Portunus trituberculatus</name>
    <name type="common">Swimming crab</name>
    <name type="synonym">Neptunus trituberculatus</name>
    <dbReference type="NCBI Taxonomy" id="210409"/>
    <lineage>
        <taxon>Eukaryota</taxon>
        <taxon>Metazoa</taxon>
        <taxon>Ecdysozoa</taxon>
        <taxon>Arthropoda</taxon>
        <taxon>Crustacea</taxon>
        <taxon>Multicrustacea</taxon>
        <taxon>Malacostraca</taxon>
        <taxon>Eumalacostraca</taxon>
        <taxon>Eucarida</taxon>
        <taxon>Decapoda</taxon>
        <taxon>Pleocyemata</taxon>
        <taxon>Brachyura</taxon>
        <taxon>Eubrachyura</taxon>
        <taxon>Portunoidea</taxon>
        <taxon>Portunidae</taxon>
        <taxon>Portuninae</taxon>
        <taxon>Portunus</taxon>
    </lineage>
</organism>
<gene>
    <name evidence="1" type="ORF">E2C01_034695</name>
</gene>